<dbReference type="SUPFAM" id="SSF56091">
    <property type="entry name" value="DNA ligase/mRNA capping enzyme, catalytic domain"/>
    <property type="match status" value="1"/>
</dbReference>
<dbReference type="Gene3D" id="3.30.470.30">
    <property type="entry name" value="DNA ligase/mRNA capping enzyme"/>
    <property type="match status" value="1"/>
</dbReference>
<evidence type="ECO:0000313" key="2">
    <source>
        <dbReference type="EMBL" id="QCL95494.1"/>
    </source>
</evidence>
<protein>
    <submittedName>
        <fullName evidence="2">Uncharacterized protein</fullName>
    </submittedName>
</protein>
<organism evidence="2 3">
    <name type="scientific">Agrobacterium tumefaciens</name>
    <dbReference type="NCBI Taxonomy" id="358"/>
    <lineage>
        <taxon>Bacteria</taxon>
        <taxon>Pseudomonadati</taxon>
        <taxon>Pseudomonadota</taxon>
        <taxon>Alphaproteobacteria</taxon>
        <taxon>Hyphomicrobiales</taxon>
        <taxon>Rhizobiaceae</taxon>
        <taxon>Rhizobium/Agrobacterium group</taxon>
        <taxon>Agrobacterium</taxon>
        <taxon>Agrobacterium tumefaciens complex</taxon>
    </lineage>
</organism>
<dbReference type="Gene3D" id="3.30.1490.70">
    <property type="match status" value="1"/>
</dbReference>
<evidence type="ECO:0000313" key="3">
    <source>
        <dbReference type="Proteomes" id="UP000298649"/>
    </source>
</evidence>
<feature type="compositionally biased region" description="Polar residues" evidence="1">
    <location>
        <begin position="150"/>
        <end position="162"/>
    </location>
</feature>
<accession>A0A4D7YWK5</accession>
<dbReference type="Proteomes" id="UP000298649">
    <property type="component" value="Chromosome linear"/>
</dbReference>
<dbReference type="EMBL" id="CP039923">
    <property type="protein sequence ID" value="QCL95494.1"/>
    <property type="molecule type" value="Genomic_DNA"/>
</dbReference>
<feature type="region of interest" description="Disordered" evidence="1">
    <location>
        <begin position="150"/>
        <end position="173"/>
    </location>
</feature>
<reference evidence="2 3" key="1">
    <citation type="submission" date="2019-04" db="EMBL/GenBank/DDBJ databases">
        <title>Complete genome sequence of Agrobacterium tumefaciens CFBP7129.</title>
        <authorList>
            <person name="Haryono M."/>
            <person name="Lin Y.-C."/>
            <person name="Lai E.-M."/>
            <person name="Kuo C.-H."/>
        </authorList>
    </citation>
    <scope>NUCLEOTIDE SEQUENCE [LARGE SCALE GENOMIC DNA]</scope>
    <source>
        <strain evidence="2 3">CFBP7129</strain>
    </source>
</reference>
<sequence>MATKGRSDFRLRQEVLGRRSGKANSNAPIFTALDLLFFNGRDLTSMPLSSRRHLLEEFLHIKVLGIMFSEAIDADGEHYSLPSANSVSKASSQRIEAVTIAPAAWATGSRTNAPRAIASSSSARNHPQAWSEGSERFCWQQITVMRSSMPIQSEQASGSAGHQSPRHPREAEA</sequence>
<dbReference type="AlphaFoldDB" id="A0A4D7YWK5"/>
<gene>
    <name evidence="2" type="ORF">CFBP7129_14390</name>
</gene>
<name>A0A4D7YWK5_AGRTU</name>
<proteinExistence type="predicted"/>
<evidence type="ECO:0000256" key="1">
    <source>
        <dbReference type="SAM" id="MobiDB-lite"/>
    </source>
</evidence>